<feature type="transmembrane region" description="Helical" evidence="1">
    <location>
        <begin position="54"/>
        <end position="72"/>
    </location>
</feature>
<dbReference type="Pfam" id="PF00805">
    <property type="entry name" value="Pentapeptide"/>
    <property type="match status" value="3"/>
</dbReference>
<evidence type="ECO:0000256" key="1">
    <source>
        <dbReference type="SAM" id="Phobius"/>
    </source>
</evidence>
<dbReference type="AlphaFoldDB" id="A0A1Z4MXE9"/>
<proteinExistence type="predicted"/>
<dbReference type="Gene3D" id="2.160.20.80">
    <property type="entry name" value="E3 ubiquitin-protein ligase SopA"/>
    <property type="match status" value="2"/>
</dbReference>
<dbReference type="EMBL" id="AP018248">
    <property type="protein sequence ID" value="BAY98176.1"/>
    <property type="molecule type" value="Genomic_DNA"/>
</dbReference>
<sequence>MKTNEMSLIKTNELTSLVLSITLIFILSLILILLFFFSLHGLPTEEKITAVTKVMAIIAIFAWAMAITINAYNTSRLSLGIDQSTLGQLLSRVMAWEKKVEMGINYTQSNVQELDTERFYQAIKHLGNEKIETRFAAIYELERIARDFPKNHWTIMEILAAFIRENAPARRDSENNLPEKLPTDIQTALTVIGRRNAQYDLANKKLDLRDIDISNADLMEANLSGVILIGSNLQWVNFIGANLSGANLTEANLCGAVLYEANLHKAILPEANLQEAVLRKVNLAKAILYEADLQGAMLYDANLQDAVLYNSNLEEAILCDTNLAGANLEGCNLLGANLIGSNLQGAKLIGANLEGVLLSTANLEEANLYEANLEEANFYEANLKYATLTGANLNQAIFQKAKIFGCDLSKCENLESQQLELALGDRTTILPDNLEIPAHWCQNLVDCSVSDSET</sequence>
<dbReference type="SUPFAM" id="SSF141571">
    <property type="entry name" value="Pentapeptide repeat-like"/>
    <property type="match status" value="2"/>
</dbReference>
<dbReference type="PANTHER" id="PTHR14136:SF17">
    <property type="entry name" value="BTB_POZ DOMAIN-CONTAINING PROTEIN KCTD9"/>
    <property type="match status" value="1"/>
</dbReference>
<dbReference type="InterPro" id="IPR001646">
    <property type="entry name" value="5peptide_repeat"/>
</dbReference>
<keyword evidence="1" id="KW-0812">Transmembrane</keyword>
<feature type="transmembrane region" description="Helical" evidence="1">
    <location>
        <begin position="20"/>
        <end position="42"/>
    </location>
</feature>
<dbReference type="InterPro" id="IPR051082">
    <property type="entry name" value="Pentapeptide-BTB/POZ_domain"/>
</dbReference>
<protein>
    <submittedName>
        <fullName evidence="2">Pentapeptide repeat-containing protein</fullName>
    </submittedName>
</protein>
<dbReference type="KEGG" id="ttq:NIES37_21240"/>
<keyword evidence="1" id="KW-1133">Transmembrane helix</keyword>
<accession>A0A1Z4MXE9</accession>
<organism evidence="2 3">
    <name type="scientific">Tolypothrix tenuis PCC 7101</name>
    <dbReference type="NCBI Taxonomy" id="231146"/>
    <lineage>
        <taxon>Bacteria</taxon>
        <taxon>Bacillati</taxon>
        <taxon>Cyanobacteriota</taxon>
        <taxon>Cyanophyceae</taxon>
        <taxon>Nostocales</taxon>
        <taxon>Tolypothrichaceae</taxon>
        <taxon>Tolypothrix</taxon>
    </lineage>
</organism>
<dbReference type="PANTHER" id="PTHR14136">
    <property type="entry name" value="BTB_POZ DOMAIN-CONTAINING PROTEIN KCTD9"/>
    <property type="match status" value="1"/>
</dbReference>
<gene>
    <name evidence="2" type="ORF">NIES37_21240</name>
</gene>
<keyword evidence="3" id="KW-1185">Reference proteome</keyword>
<reference evidence="2 3" key="1">
    <citation type="submission" date="2017-06" db="EMBL/GenBank/DDBJ databases">
        <title>Genome sequencing of cyanobaciteial culture collection at National Institute for Environmental Studies (NIES).</title>
        <authorList>
            <person name="Hirose Y."/>
            <person name="Shimura Y."/>
            <person name="Fujisawa T."/>
            <person name="Nakamura Y."/>
            <person name="Kawachi M."/>
        </authorList>
    </citation>
    <scope>NUCLEOTIDE SEQUENCE [LARGE SCALE GENOMIC DNA]</scope>
    <source>
        <strain evidence="2 3">NIES-37</strain>
    </source>
</reference>
<evidence type="ECO:0000313" key="3">
    <source>
        <dbReference type="Proteomes" id="UP000218785"/>
    </source>
</evidence>
<name>A0A1Z4MXE9_9CYAN</name>
<dbReference type="Proteomes" id="UP000218785">
    <property type="component" value="Chromosome"/>
</dbReference>
<keyword evidence="1" id="KW-0472">Membrane</keyword>
<evidence type="ECO:0000313" key="2">
    <source>
        <dbReference type="EMBL" id="BAY98176.1"/>
    </source>
</evidence>